<keyword evidence="2 4" id="KW-0808">Transferase</keyword>
<protein>
    <recommendedName>
        <fullName evidence="4">Leucyl/phenylalanyl-tRNA--protein transferase</fullName>
        <ecNumber evidence="4">2.3.2.6</ecNumber>
    </recommendedName>
    <alternativeName>
        <fullName evidence="4">L/F-transferase</fullName>
    </alternativeName>
    <alternativeName>
        <fullName evidence="4">Leucyltransferase</fullName>
    </alternativeName>
    <alternativeName>
        <fullName evidence="4">Phenyalanyltransferase</fullName>
    </alternativeName>
</protein>
<dbReference type="SUPFAM" id="SSF55729">
    <property type="entry name" value="Acyl-CoA N-acyltransferases (Nat)"/>
    <property type="match status" value="1"/>
</dbReference>
<name>A0AAJ5VWK9_9HYPH</name>
<evidence type="ECO:0000256" key="3">
    <source>
        <dbReference type="ARBA" id="ARBA00023315"/>
    </source>
</evidence>
<evidence type="ECO:0000256" key="2">
    <source>
        <dbReference type="ARBA" id="ARBA00022679"/>
    </source>
</evidence>
<comment type="catalytic activity">
    <reaction evidence="4">
        <text>N-terminal L-lysyl-[protein] + L-leucyl-tRNA(Leu) = N-terminal L-leucyl-L-lysyl-[protein] + tRNA(Leu) + H(+)</text>
        <dbReference type="Rhea" id="RHEA:12340"/>
        <dbReference type="Rhea" id="RHEA-COMP:9613"/>
        <dbReference type="Rhea" id="RHEA-COMP:9622"/>
        <dbReference type="Rhea" id="RHEA-COMP:12670"/>
        <dbReference type="Rhea" id="RHEA-COMP:12671"/>
        <dbReference type="ChEBI" id="CHEBI:15378"/>
        <dbReference type="ChEBI" id="CHEBI:65249"/>
        <dbReference type="ChEBI" id="CHEBI:78442"/>
        <dbReference type="ChEBI" id="CHEBI:78494"/>
        <dbReference type="ChEBI" id="CHEBI:133043"/>
        <dbReference type="EC" id="2.3.2.6"/>
    </reaction>
</comment>
<dbReference type="GO" id="GO:0008914">
    <property type="term" value="F:leucyl-tRNA--protein transferase activity"/>
    <property type="evidence" value="ECO:0007669"/>
    <property type="project" value="UniProtKB-UniRule"/>
</dbReference>
<dbReference type="Pfam" id="PF03588">
    <property type="entry name" value="Leu_Phe_trans"/>
    <property type="match status" value="1"/>
</dbReference>
<evidence type="ECO:0000313" key="5">
    <source>
        <dbReference type="EMBL" id="WEK06104.1"/>
    </source>
</evidence>
<dbReference type="InterPro" id="IPR016181">
    <property type="entry name" value="Acyl_CoA_acyltransferase"/>
</dbReference>
<dbReference type="InterPro" id="IPR004616">
    <property type="entry name" value="Leu/Phe-tRNA_Trfase"/>
</dbReference>
<sequence>MSRPSPFDIEITPELIIRAYRAGIFPMSEDATDEDLFWVSPEMRGVIPLDGFRLSTSLRKAIRKSGFVVRVDTDFEAIIEACATVGADRDTTWINGTIRHVYGELFRRGVAHTVEVWDGGDLVGGLYGLAIGGAFFGESMFHRRTNASKMAMAHLVERLNAGGFVLLDTQFVTDHLASLGGVEIPRGEYEERLAAALLETGYWNAWDVNRPA</sequence>
<keyword evidence="1 4" id="KW-0963">Cytoplasm</keyword>
<dbReference type="InterPro" id="IPR042221">
    <property type="entry name" value="Leu/Phe-tRNA_Trfase_N"/>
</dbReference>
<dbReference type="InterPro" id="IPR042203">
    <property type="entry name" value="Leu/Phe-tRNA_Trfase_C"/>
</dbReference>
<evidence type="ECO:0000313" key="6">
    <source>
        <dbReference type="Proteomes" id="UP001217476"/>
    </source>
</evidence>
<dbReference type="EC" id="2.3.2.6" evidence="4"/>
<comment type="similarity">
    <text evidence="4">Belongs to the L/F-transferase family.</text>
</comment>
<comment type="subcellular location">
    <subcellularLocation>
        <location evidence="4">Cytoplasm</location>
    </subcellularLocation>
</comment>
<evidence type="ECO:0000256" key="1">
    <source>
        <dbReference type="ARBA" id="ARBA00022490"/>
    </source>
</evidence>
<comment type="catalytic activity">
    <reaction evidence="4">
        <text>L-phenylalanyl-tRNA(Phe) + an N-terminal L-alpha-aminoacyl-[protein] = an N-terminal L-phenylalanyl-L-alpha-aminoacyl-[protein] + tRNA(Phe)</text>
        <dbReference type="Rhea" id="RHEA:43632"/>
        <dbReference type="Rhea" id="RHEA-COMP:9668"/>
        <dbReference type="Rhea" id="RHEA-COMP:9699"/>
        <dbReference type="Rhea" id="RHEA-COMP:10636"/>
        <dbReference type="Rhea" id="RHEA-COMP:10637"/>
        <dbReference type="ChEBI" id="CHEBI:78442"/>
        <dbReference type="ChEBI" id="CHEBI:78531"/>
        <dbReference type="ChEBI" id="CHEBI:78597"/>
        <dbReference type="ChEBI" id="CHEBI:83561"/>
        <dbReference type="EC" id="2.3.2.6"/>
    </reaction>
</comment>
<reference evidence="5" key="1">
    <citation type="submission" date="2023-03" db="EMBL/GenBank/DDBJ databases">
        <title>Andean soil-derived lignocellulolytic bacterial consortium as a source of novel taxa and putative plastic-active enzymes.</title>
        <authorList>
            <person name="Diaz-Garcia L."/>
            <person name="Chuvochina M."/>
            <person name="Feuerriegel G."/>
            <person name="Bunk B."/>
            <person name="Sproer C."/>
            <person name="Streit W.R."/>
            <person name="Rodriguez L.M."/>
            <person name="Overmann J."/>
            <person name="Jimenez D.J."/>
        </authorList>
    </citation>
    <scope>NUCLEOTIDE SEQUENCE</scope>
    <source>
        <strain evidence="5">MAG 4196</strain>
    </source>
</reference>
<dbReference type="PANTHER" id="PTHR30098">
    <property type="entry name" value="LEUCYL/PHENYLALANYL-TRNA--PROTEIN TRANSFERASE"/>
    <property type="match status" value="1"/>
</dbReference>
<dbReference type="NCBIfam" id="TIGR00667">
    <property type="entry name" value="aat"/>
    <property type="match status" value="1"/>
</dbReference>
<dbReference type="Gene3D" id="3.30.70.3550">
    <property type="entry name" value="Leucyl/phenylalanyl-tRNA-protein transferase, N-terminal domain"/>
    <property type="match status" value="1"/>
</dbReference>
<comment type="function">
    <text evidence="4">Functions in the N-end rule pathway of protein degradation where it conjugates Leu, Phe and, less efficiently, Met from aminoacyl-tRNAs to the N-termini of proteins containing an N-terminal arginine or lysine.</text>
</comment>
<accession>A0AAJ5VWK9</accession>
<keyword evidence="3 4" id="KW-0012">Acyltransferase</keyword>
<dbReference type="PANTHER" id="PTHR30098:SF2">
    <property type="entry name" value="LEUCYL_PHENYLALANYL-TRNA--PROTEIN TRANSFERASE"/>
    <property type="match status" value="1"/>
</dbReference>
<dbReference type="EMBL" id="CP119312">
    <property type="protein sequence ID" value="WEK06104.1"/>
    <property type="molecule type" value="Genomic_DNA"/>
</dbReference>
<dbReference type="GO" id="GO:0030163">
    <property type="term" value="P:protein catabolic process"/>
    <property type="evidence" value="ECO:0007669"/>
    <property type="project" value="UniProtKB-UniRule"/>
</dbReference>
<dbReference type="Proteomes" id="UP001217476">
    <property type="component" value="Chromosome"/>
</dbReference>
<dbReference type="Gene3D" id="3.40.630.70">
    <property type="entry name" value="Leucyl/phenylalanyl-tRNA-protein transferase, C-terminal domain"/>
    <property type="match status" value="1"/>
</dbReference>
<dbReference type="HAMAP" id="MF_00688">
    <property type="entry name" value="Leu_Phe_trans"/>
    <property type="match status" value="1"/>
</dbReference>
<gene>
    <name evidence="4 5" type="primary">aat</name>
    <name evidence="5" type="ORF">P0Y65_07585</name>
</gene>
<dbReference type="GO" id="GO:0005737">
    <property type="term" value="C:cytoplasm"/>
    <property type="evidence" value="ECO:0007669"/>
    <property type="project" value="UniProtKB-SubCell"/>
</dbReference>
<proteinExistence type="inferred from homology"/>
<dbReference type="AlphaFoldDB" id="A0AAJ5VWK9"/>
<comment type="catalytic activity">
    <reaction evidence="4">
        <text>N-terminal L-arginyl-[protein] + L-leucyl-tRNA(Leu) = N-terminal L-leucyl-L-arginyl-[protein] + tRNA(Leu) + H(+)</text>
        <dbReference type="Rhea" id="RHEA:50416"/>
        <dbReference type="Rhea" id="RHEA-COMP:9613"/>
        <dbReference type="Rhea" id="RHEA-COMP:9622"/>
        <dbReference type="Rhea" id="RHEA-COMP:12672"/>
        <dbReference type="Rhea" id="RHEA-COMP:12673"/>
        <dbReference type="ChEBI" id="CHEBI:15378"/>
        <dbReference type="ChEBI" id="CHEBI:64719"/>
        <dbReference type="ChEBI" id="CHEBI:78442"/>
        <dbReference type="ChEBI" id="CHEBI:78494"/>
        <dbReference type="ChEBI" id="CHEBI:133044"/>
        <dbReference type="EC" id="2.3.2.6"/>
    </reaction>
</comment>
<evidence type="ECO:0000256" key="4">
    <source>
        <dbReference type="HAMAP-Rule" id="MF_00688"/>
    </source>
</evidence>
<organism evidence="5 6">
    <name type="scientific">Candidatus Devosia phytovorans</name>
    <dbReference type="NCBI Taxonomy" id="3121372"/>
    <lineage>
        <taxon>Bacteria</taxon>
        <taxon>Pseudomonadati</taxon>
        <taxon>Pseudomonadota</taxon>
        <taxon>Alphaproteobacteria</taxon>
        <taxon>Hyphomicrobiales</taxon>
        <taxon>Devosiaceae</taxon>
        <taxon>Devosia</taxon>
    </lineage>
</organism>